<keyword evidence="5 8" id="KW-1133">Transmembrane helix</keyword>
<feature type="transmembrane region" description="Helical" evidence="8">
    <location>
        <begin position="45"/>
        <end position="61"/>
    </location>
</feature>
<keyword evidence="3" id="KW-1003">Cell membrane</keyword>
<feature type="region of interest" description="Disordered" evidence="7">
    <location>
        <begin position="249"/>
        <end position="277"/>
    </location>
</feature>
<evidence type="ECO:0000256" key="7">
    <source>
        <dbReference type="SAM" id="MobiDB-lite"/>
    </source>
</evidence>
<evidence type="ECO:0000313" key="11">
    <source>
        <dbReference type="Proteomes" id="UP001141327"/>
    </source>
</evidence>
<comment type="subcellular location">
    <subcellularLocation>
        <location evidence="1">Cell membrane</location>
        <topology evidence="1">Multi-pass membrane protein</topology>
    </subcellularLocation>
</comment>
<dbReference type="InterPro" id="IPR004680">
    <property type="entry name" value="Cit_transptr-like_dom"/>
</dbReference>
<keyword evidence="4 8" id="KW-0812">Transmembrane</keyword>
<reference evidence="10" key="1">
    <citation type="journal article" date="2022" name="bioRxiv">
        <title>Genomics of Preaxostyla Flagellates Illuminates Evolutionary Transitions and the Path Towards Mitochondrial Loss.</title>
        <authorList>
            <person name="Novak L.V.F."/>
            <person name="Treitli S.C."/>
            <person name="Pyrih J."/>
            <person name="Halakuc P."/>
            <person name="Pipaliya S.V."/>
            <person name="Vacek V."/>
            <person name="Brzon O."/>
            <person name="Soukal P."/>
            <person name="Eme L."/>
            <person name="Dacks J.B."/>
            <person name="Karnkowska A."/>
            <person name="Elias M."/>
            <person name="Hampl V."/>
        </authorList>
    </citation>
    <scope>NUCLEOTIDE SEQUENCE</scope>
    <source>
        <strain evidence="10">RCP-MX</strain>
    </source>
</reference>
<organism evidence="10 11">
    <name type="scientific">Paratrimastix pyriformis</name>
    <dbReference type="NCBI Taxonomy" id="342808"/>
    <lineage>
        <taxon>Eukaryota</taxon>
        <taxon>Metamonada</taxon>
        <taxon>Preaxostyla</taxon>
        <taxon>Paratrimastigidae</taxon>
        <taxon>Paratrimastix</taxon>
    </lineage>
</organism>
<evidence type="ECO:0000256" key="8">
    <source>
        <dbReference type="SAM" id="Phobius"/>
    </source>
</evidence>
<feature type="domain" description="Citrate transporter-like" evidence="9">
    <location>
        <begin position="40"/>
        <end position="374"/>
    </location>
</feature>
<evidence type="ECO:0000256" key="5">
    <source>
        <dbReference type="ARBA" id="ARBA00022989"/>
    </source>
</evidence>
<dbReference type="PANTHER" id="PTHR43302">
    <property type="entry name" value="TRANSPORTER ARSB-RELATED"/>
    <property type="match status" value="1"/>
</dbReference>
<feature type="transmembrane region" description="Helical" evidence="8">
    <location>
        <begin position="194"/>
        <end position="218"/>
    </location>
</feature>
<feature type="transmembrane region" description="Helical" evidence="8">
    <location>
        <begin position="342"/>
        <end position="371"/>
    </location>
</feature>
<dbReference type="Proteomes" id="UP001141327">
    <property type="component" value="Unassembled WGS sequence"/>
</dbReference>
<evidence type="ECO:0000256" key="1">
    <source>
        <dbReference type="ARBA" id="ARBA00004651"/>
    </source>
</evidence>
<feature type="transmembrane region" description="Helical" evidence="8">
    <location>
        <begin position="73"/>
        <end position="96"/>
    </location>
</feature>
<accession>A0ABQ8US29</accession>
<protein>
    <submittedName>
        <fullName evidence="10">Citrate transporter family protein</fullName>
    </submittedName>
</protein>
<feature type="transmembrane region" description="Helical" evidence="8">
    <location>
        <begin position="108"/>
        <end position="126"/>
    </location>
</feature>
<dbReference type="PANTHER" id="PTHR43302:SF5">
    <property type="entry name" value="TRANSPORTER ARSB-RELATED"/>
    <property type="match status" value="1"/>
</dbReference>
<comment type="caution">
    <text evidence="10">The sequence shown here is derived from an EMBL/GenBank/DDBJ whole genome shotgun (WGS) entry which is preliminary data.</text>
</comment>
<evidence type="ECO:0000256" key="4">
    <source>
        <dbReference type="ARBA" id="ARBA00022692"/>
    </source>
</evidence>
<evidence type="ECO:0000256" key="6">
    <source>
        <dbReference type="ARBA" id="ARBA00023136"/>
    </source>
</evidence>
<keyword evidence="2" id="KW-0813">Transport</keyword>
<evidence type="ECO:0000256" key="2">
    <source>
        <dbReference type="ARBA" id="ARBA00022448"/>
    </source>
</evidence>
<dbReference type="EMBL" id="JAPMOS010000006">
    <property type="protein sequence ID" value="KAJ4461633.1"/>
    <property type="molecule type" value="Genomic_DNA"/>
</dbReference>
<name>A0ABQ8US29_9EUKA</name>
<keyword evidence="11" id="KW-1185">Reference proteome</keyword>
<gene>
    <name evidence="10" type="ORF">PAPYR_1745</name>
</gene>
<evidence type="ECO:0000256" key="3">
    <source>
        <dbReference type="ARBA" id="ARBA00022475"/>
    </source>
</evidence>
<evidence type="ECO:0000259" key="9">
    <source>
        <dbReference type="Pfam" id="PF03600"/>
    </source>
</evidence>
<keyword evidence="6 8" id="KW-0472">Membrane</keyword>
<evidence type="ECO:0000313" key="10">
    <source>
        <dbReference type="EMBL" id="KAJ4461633.1"/>
    </source>
</evidence>
<proteinExistence type="predicted"/>
<dbReference type="Pfam" id="PF03600">
    <property type="entry name" value="CitMHS"/>
    <property type="match status" value="1"/>
</dbReference>
<feature type="region of interest" description="Disordered" evidence="7">
    <location>
        <begin position="298"/>
        <end position="321"/>
    </location>
</feature>
<sequence length="382" mass="39982">MLDFSWLAWELPQTYKWILALPIFVVVWCGISFRHVPFIPLGRSGSTVVGACLMVLLGVIHPNKALGLINTDVILLLLGFMVMVEFLDRAGVFVLIGEYSARFFKSAFGTLIWICIAAGALAAIVTNDTTCVFFAPFVVHLCRTRKYPFAPFLLGLATSANIGSSLSPVGNPQNMIVATAESTQGGDQLSFMGFLIHIGPAAVVGMVINTGLLCLYYWKPLKAASNPAPAAPEASSSSGASMVPLEEVASADGATHESPVAPAASAQRPLPGTVDLGVATTPAPTGSFYGSTGEAAAAAAPSPAHPDISRGRDGGAVSLLRPTADRPAGGWWMTQRVMRYRIGAVLALVVAGLIAGVHMGWCAMLGAMLLLAMHRATAARSC</sequence>
<feature type="transmembrane region" description="Helical" evidence="8">
    <location>
        <begin position="15"/>
        <end position="33"/>
    </location>
</feature>